<feature type="region of interest" description="Disordered" evidence="1">
    <location>
        <begin position="1"/>
        <end position="28"/>
    </location>
</feature>
<proteinExistence type="predicted"/>
<protein>
    <submittedName>
        <fullName evidence="2">Uncharacterized protein</fullName>
    </submittedName>
</protein>
<dbReference type="Proteomes" id="UP000749646">
    <property type="component" value="Unassembled WGS sequence"/>
</dbReference>
<accession>A0A9P6IIZ8</accession>
<sequence length="99" mass="11280">MSESYNHRRDHVRVNPLMSPAHSQDWKPDTVKSKIAYARKKYDAAVKLLNSTGAGDNKILNLIPEFARNPRRPMQSVSYPELEKGSSPEVSDNDANDYY</sequence>
<evidence type="ECO:0000313" key="3">
    <source>
        <dbReference type="Proteomes" id="UP000749646"/>
    </source>
</evidence>
<evidence type="ECO:0000256" key="1">
    <source>
        <dbReference type="SAM" id="MobiDB-lite"/>
    </source>
</evidence>
<name>A0A9P6IIZ8_9FUNG</name>
<feature type="region of interest" description="Disordered" evidence="1">
    <location>
        <begin position="70"/>
        <end position="99"/>
    </location>
</feature>
<evidence type="ECO:0000313" key="2">
    <source>
        <dbReference type="EMBL" id="KAF9923026.1"/>
    </source>
</evidence>
<organism evidence="2 3">
    <name type="scientific">Modicella reniformis</name>
    <dbReference type="NCBI Taxonomy" id="1440133"/>
    <lineage>
        <taxon>Eukaryota</taxon>
        <taxon>Fungi</taxon>
        <taxon>Fungi incertae sedis</taxon>
        <taxon>Mucoromycota</taxon>
        <taxon>Mortierellomycotina</taxon>
        <taxon>Mortierellomycetes</taxon>
        <taxon>Mortierellales</taxon>
        <taxon>Mortierellaceae</taxon>
        <taxon>Modicella</taxon>
    </lineage>
</organism>
<dbReference type="OrthoDB" id="10660821at2759"/>
<dbReference type="AlphaFoldDB" id="A0A9P6IIZ8"/>
<reference evidence="2" key="1">
    <citation type="journal article" date="2020" name="Fungal Divers.">
        <title>Resolving the Mortierellaceae phylogeny through synthesis of multi-gene phylogenetics and phylogenomics.</title>
        <authorList>
            <person name="Vandepol N."/>
            <person name="Liber J."/>
            <person name="Desiro A."/>
            <person name="Na H."/>
            <person name="Kennedy M."/>
            <person name="Barry K."/>
            <person name="Grigoriev I.V."/>
            <person name="Miller A.N."/>
            <person name="O'Donnell K."/>
            <person name="Stajich J.E."/>
            <person name="Bonito G."/>
        </authorList>
    </citation>
    <scope>NUCLEOTIDE SEQUENCE</scope>
    <source>
        <strain evidence="2">MES-2147</strain>
    </source>
</reference>
<dbReference type="EMBL" id="JAAAHW010010767">
    <property type="protein sequence ID" value="KAF9923026.1"/>
    <property type="molecule type" value="Genomic_DNA"/>
</dbReference>
<keyword evidence="3" id="KW-1185">Reference proteome</keyword>
<comment type="caution">
    <text evidence="2">The sequence shown here is derived from an EMBL/GenBank/DDBJ whole genome shotgun (WGS) entry which is preliminary data.</text>
</comment>
<gene>
    <name evidence="2" type="ORF">BGZ65_009189</name>
</gene>